<sequence length="404" mass="43170">MKAVRWEGKPFQVAIKQVAKPKIIDERDAIVRITTTTICGSDLHIYHGVLGSREVPWTVGHEGMGIVVEAGSAVTSIKEGDRVVISAVGAPGHLQLEPTIGEGAPVFGGGKDWGDLGGTLAEYVRVPFADETLLEVGNPQIPDKELLFLSDIFATGWEGLNYSGFQPGDDVAVFGAGPVGLMCAYSAKLRGASRVCSIDHVPSRLAKAKSIGAIPINFTKGGLPSEQILKLAPDGVTRVCDCVGEECVNEKLEPDQAFVLTEAVKMASDKGGIGVPGVYIAQPDSKGTPRGSTIAPDIKFPLSLFWGKSLTMRGGSADILKVAPMLFELVTSGVARSGFIVSKEYVGLEHAPEAFRRFDQHLETKVLFKLPWHDEESDEKDIVLGREDEDGGELDPHGAARSTR</sequence>
<keyword evidence="6" id="KW-0520">NAD</keyword>
<keyword evidence="4 7" id="KW-0862">Zinc</keyword>
<evidence type="ECO:0000256" key="8">
    <source>
        <dbReference type="SAM" id="MobiDB-lite"/>
    </source>
</evidence>
<dbReference type="InterPro" id="IPR013149">
    <property type="entry name" value="ADH-like_C"/>
</dbReference>
<evidence type="ECO:0008006" key="13">
    <source>
        <dbReference type="Google" id="ProtNLM"/>
    </source>
</evidence>
<protein>
    <recommendedName>
        <fullName evidence="13">S-(Hydroxymethyl)glutathione dehydrogenase</fullName>
    </recommendedName>
</protein>
<dbReference type="PANTHER" id="PTHR42813:SF3">
    <property type="entry name" value="GLUTATHIONE-INDEPENDENT FORMALDEHYDE DEHYDROGENASE"/>
    <property type="match status" value="1"/>
</dbReference>
<organism evidence="11 12">
    <name type="scientific">Diaporthe eres</name>
    <name type="common">Phomopsis oblonga</name>
    <dbReference type="NCBI Taxonomy" id="83184"/>
    <lineage>
        <taxon>Eukaryota</taxon>
        <taxon>Fungi</taxon>
        <taxon>Dikarya</taxon>
        <taxon>Ascomycota</taxon>
        <taxon>Pezizomycotina</taxon>
        <taxon>Sordariomycetes</taxon>
        <taxon>Sordariomycetidae</taxon>
        <taxon>Diaporthales</taxon>
        <taxon>Diaporthaceae</taxon>
        <taxon>Diaporthe</taxon>
        <taxon>Diaporthe eres species complex</taxon>
    </lineage>
</organism>
<evidence type="ECO:0000256" key="3">
    <source>
        <dbReference type="ARBA" id="ARBA00022723"/>
    </source>
</evidence>
<dbReference type="SUPFAM" id="SSF50129">
    <property type="entry name" value="GroES-like"/>
    <property type="match status" value="1"/>
</dbReference>
<dbReference type="InterPro" id="IPR011032">
    <property type="entry name" value="GroES-like_sf"/>
</dbReference>
<evidence type="ECO:0000313" key="12">
    <source>
        <dbReference type="Proteomes" id="UP001430848"/>
    </source>
</evidence>
<dbReference type="SUPFAM" id="SSF51735">
    <property type="entry name" value="NAD(P)-binding Rossmann-fold domains"/>
    <property type="match status" value="1"/>
</dbReference>
<reference evidence="11 12" key="1">
    <citation type="submission" date="2024-02" db="EMBL/GenBank/DDBJ databases">
        <title>De novo assembly and annotation of 12 fungi associated with fruit tree decline syndrome in Ontario, Canada.</title>
        <authorList>
            <person name="Sulman M."/>
            <person name="Ellouze W."/>
            <person name="Ilyukhin E."/>
        </authorList>
    </citation>
    <scope>NUCLEOTIDE SEQUENCE [LARGE SCALE GENOMIC DNA]</scope>
    <source>
        <strain evidence="11 12">M169</strain>
    </source>
</reference>
<dbReference type="InterPro" id="IPR036291">
    <property type="entry name" value="NAD(P)-bd_dom_sf"/>
</dbReference>
<evidence type="ECO:0000256" key="1">
    <source>
        <dbReference type="ARBA" id="ARBA00001947"/>
    </source>
</evidence>
<dbReference type="PROSITE" id="PS00059">
    <property type="entry name" value="ADH_ZINC"/>
    <property type="match status" value="1"/>
</dbReference>
<dbReference type="Proteomes" id="UP001430848">
    <property type="component" value="Unassembled WGS sequence"/>
</dbReference>
<feature type="compositionally biased region" description="Basic and acidic residues" evidence="8">
    <location>
        <begin position="375"/>
        <end position="386"/>
    </location>
</feature>
<dbReference type="Gene3D" id="3.90.180.10">
    <property type="entry name" value="Medium-chain alcohol dehydrogenases, catalytic domain"/>
    <property type="match status" value="1"/>
</dbReference>
<evidence type="ECO:0000313" key="11">
    <source>
        <dbReference type="EMBL" id="KAK7715634.1"/>
    </source>
</evidence>
<comment type="cofactor">
    <cofactor evidence="1 7">
        <name>Zn(2+)</name>
        <dbReference type="ChEBI" id="CHEBI:29105"/>
    </cofactor>
</comment>
<dbReference type="PANTHER" id="PTHR42813">
    <property type="entry name" value="ZINC-TYPE ALCOHOL DEHYDROGENASE-LIKE"/>
    <property type="match status" value="1"/>
</dbReference>
<dbReference type="Pfam" id="PF00107">
    <property type="entry name" value="ADH_zinc_N"/>
    <property type="match status" value="1"/>
</dbReference>
<evidence type="ECO:0000256" key="2">
    <source>
        <dbReference type="ARBA" id="ARBA00008072"/>
    </source>
</evidence>
<keyword evidence="5" id="KW-0560">Oxidoreductase</keyword>
<dbReference type="Gene3D" id="3.40.50.720">
    <property type="entry name" value="NAD(P)-binding Rossmann-like Domain"/>
    <property type="match status" value="1"/>
</dbReference>
<evidence type="ECO:0000256" key="5">
    <source>
        <dbReference type="ARBA" id="ARBA00023002"/>
    </source>
</evidence>
<dbReference type="EMBL" id="JAKNSF020000107">
    <property type="protein sequence ID" value="KAK7715634.1"/>
    <property type="molecule type" value="Genomic_DNA"/>
</dbReference>
<gene>
    <name evidence="11" type="ORF">SLS63_011390</name>
</gene>
<keyword evidence="12" id="KW-1185">Reference proteome</keyword>
<dbReference type="CDD" id="cd08282">
    <property type="entry name" value="PFDH_like"/>
    <property type="match status" value="1"/>
</dbReference>
<name>A0ABR1NU82_DIAER</name>
<evidence type="ECO:0000256" key="6">
    <source>
        <dbReference type="ARBA" id="ARBA00023027"/>
    </source>
</evidence>
<evidence type="ECO:0000259" key="10">
    <source>
        <dbReference type="Pfam" id="PF08240"/>
    </source>
</evidence>
<comment type="caution">
    <text evidence="11">The sequence shown here is derived from an EMBL/GenBank/DDBJ whole genome shotgun (WGS) entry which is preliminary data.</text>
</comment>
<dbReference type="InterPro" id="IPR013154">
    <property type="entry name" value="ADH-like_N"/>
</dbReference>
<feature type="domain" description="Alcohol dehydrogenase-like N-terminal" evidence="10">
    <location>
        <begin position="26"/>
        <end position="128"/>
    </location>
</feature>
<feature type="region of interest" description="Disordered" evidence="8">
    <location>
        <begin position="375"/>
        <end position="404"/>
    </location>
</feature>
<dbReference type="InterPro" id="IPR002328">
    <property type="entry name" value="ADH_Zn_CS"/>
</dbReference>
<accession>A0ABR1NU82</accession>
<evidence type="ECO:0000256" key="7">
    <source>
        <dbReference type="RuleBase" id="RU361277"/>
    </source>
</evidence>
<feature type="domain" description="Alcohol dehydrogenase-like C-terminal" evidence="9">
    <location>
        <begin position="178"/>
        <end position="252"/>
    </location>
</feature>
<proteinExistence type="inferred from homology"/>
<dbReference type="Pfam" id="PF08240">
    <property type="entry name" value="ADH_N"/>
    <property type="match status" value="1"/>
</dbReference>
<comment type="similarity">
    <text evidence="2 7">Belongs to the zinc-containing alcohol dehydrogenase family.</text>
</comment>
<evidence type="ECO:0000256" key="4">
    <source>
        <dbReference type="ARBA" id="ARBA00022833"/>
    </source>
</evidence>
<evidence type="ECO:0000259" key="9">
    <source>
        <dbReference type="Pfam" id="PF00107"/>
    </source>
</evidence>
<keyword evidence="3 7" id="KW-0479">Metal-binding</keyword>